<reference evidence="2 3" key="2">
    <citation type="journal article" date="2016" name="Front. Microbiol.">
        <title>When Genome-Based Approach Meets the 'Old but Good': Revealing Genes Involved in the Antibacterial Activity of Pseudomonas sp. P482 against Soft Rot Pathogens.</title>
        <authorList>
            <person name="Krzyzanowska D.M."/>
            <person name="Ossowicki A."/>
            <person name="Rajewska M."/>
            <person name="Maciag T."/>
            <person name="Jablonska M."/>
            <person name="Obuchowski M."/>
            <person name="Heeb S."/>
            <person name="Jafra S."/>
        </authorList>
    </citation>
    <scope>NUCLEOTIDE SEQUENCE [LARGE SCALE GENOMIC DNA]</scope>
    <source>
        <strain evidence="2 3">P482</strain>
    </source>
</reference>
<name>A0AAP0SHV0_9PSED</name>
<evidence type="ECO:0000313" key="2">
    <source>
        <dbReference type="EMBL" id="KDN98753.2"/>
    </source>
</evidence>
<dbReference type="EMBL" id="CP071706">
    <property type="protein sequence ID" value="KDN98753.2"/>
    <property type="molecule type" value="Genomic_DNA"/>
</dbReference>
<feature type="transmembrane region" description="Helical" evidence="1">
    <location>
        <begin position="107"/>
        <end position="128"/>
    </location>
</feature>
<dbReference type="RefSeq" id="WP_036996078.1">
    <property type="nucleotide sequence ID" value="NZ_CP071706.1"/>
</dbReference>
<protein>
    <submittedName>
        <fullName evidence="2">Uncharacterized protein</fullName>
    </submittedName>
</protein>
<reference evidence="2 3" key="1">
    <citation type="journal article" date="2014" name="Genome Announc.">
        <title>Genome Sequence of Pseudomonas sp. Strain P482, a Tomato Rhizosphere Isolate with Broad-Spectrum Antimicrobial Activity.</title>
        <authorList>
            <person name="Krzyzanowska D.M."/>
            <person name="Ossowicki A."/>
            <person name="Jafra S."/>
        </authorList>
    </citation>
    <scope>NUCLEOTIDE SEQUENCE [LARGE SCALE GENOMIC DNA]</scope>
    <source>
        <strain evidence="2 3">P482</strain>
    </source>
</reference>
<dbReference type="Proteomes" id="UP000027121">
    <property type="component" value="Chromosome"/>
</dbReference>
<keyword evidence="1" id="KW-1133">Transmembrane helix</keyword>
<sequence>MTIDPRSWPPEVQIVLILGPWIIMLTGIVMSACIANGRNFERSLAALQNSTWLEQQIRVWGTSSLISRWVLIGMISGLLAYPQKHIRQGQLDATQLHNFPRQLRRRLLVSGRLIFIGFMLMIMSVGLYKICEA</sequence>
<gene>
    <name evidence="2" type="ORF">BV82_3481</name>
</gene>
<dbReference type="AlphaFoldDB" id="A0AAP0SHV0"/>
<evidence type="ECO:0000256" key="1">
    <source>
        <dbReference type="SAM" id="Phobius"/>
    </source>
</evidence>
<dbReference type="GeneID" id="98282876"/>
<dbReference type="KEGG" id="pdw:BV82_3481"/>
<evidence type="ECO:0000313" key="3">
    <source>
        <dbReference type="Proteomes" id="UP000027121"/>
    </source>
</evidence>
<keyword evidence="1" id="KW-0472">Membrane</keyword>
<keyword evidence="1" id="KW-0812">Transmembrane</keyword>
<organism evidence="2 3">
    <name type="scientific">Pseudomonas donghuensis</name>
    <dbReference type="NCBI Taxonomy" id="1163398"/>
    <lineage>
        <taxon>Bacteria</taxon>
        <taxon>Pseudomonadati</taxon>
        <taxon>Pseudomonadota</taxon>
        <taxon>Gammaproteobacteria</taxon>
        <taxon>Pseudomonadales</taxon>
        <taxon>Pseudomonadaceae</taxon>
        <taxon>Pseudomonas</taxon>
    </lineage>
</organism>
<proteinExistence type="predicted"/>
<accession>A0AAP0SHV0</accession>
<keyword evidence="3" id="KW-1185">Reference proteome</keyword>
<dbReference type="PROSITE" id="PS51257">
    <property type="entry name" value="PROKAR_LIPOPROTEIN"/>
    <property type="match status" value="1"/>
</dbReference>
<feature type="transmembrane region" description="Helical" evidence="1">
    <location>
        <begin position="12"/>
        <end position="37"/>
    </location>
</feature>